<keyword evidence="6" id="KW-0862">Zinc</keyword>
<sequence length="202" mass="22053">MQIFDVTRPISPDMLAIPGVTRTEFRREERERYLIADVLVSTHAGTHIDAPIHYLKTGMTVDRLPLDHLIGPCRVVDLGDIEGEIPADRLAGKIGGVRRLLLKTSFSAAERFDPVFPHLGLEAARLLVREGILSVGIDSPSIEALVCDGSVHRALLGNSCFIIEMLDLSGVPEGDYDLIALPLPLEGLDGSPARVVLCRKEE</sequence>
<dbReference type="GO" id="GO:0046872">
    <property type="term" value="F:metal ion binding"/>
    <property type="evidence" value="ECO:0007669"/>
    <property type="project" value="UniProtKB-KW"/>
</dbReference>
<evidence type="ECO:0000256" key="1">
    <source>
        <dbReference type="ARBA" id="ARBA00001947"/>
    </source>
</evidence>
<comment type="subunit">
    <text evidence="3">Homodimer.</text>
</comment>
<dbReference type="EMBL" id="LHQS01000001">
    <property type="protein sequence ID" value="RXE57107.1"/>
    <property type="molecule type" value="Genomic_DNA"/>
</dbReference>
<keyword evidence="7" id="KW-0823">Tryptophan catabolism</keyword>
<dbReference type="PANTHER" id="PTHR31118">
    <property type="entry name" value="CYCLASE-LIKE PROTEIN 2"/>
    <property type="match status" value="1"/>
</dbReference>
<name>A0A498H3P7_9EURY</name>
<proteinExistence type="predicted"/>
<keyword evidence="5" id="KW-0378">Hydrolase</keyword>
<evidence type="ECO:0000256" key="5">
    <source>
        <dbReference type="ARBA" id="ARBA00022801"/>
    </source>
</evidence>
<dbReference type="OrthoDB" id="9014at2157"/>
<organism evidence="8 9">
    <name type="scientific">Methanoculleus taiwanensis</name>
    <dbReference type="NCBI Taxonomy" id="1550565"/>
    <lineage>
        <taxon>Archaea</taxon>
        <taxon>Methanobacteriati</taxon>
        <taxon>Methanobacteriota</taxon>
        <taxon>Stenosarchaea group</taxon>
        <taxon>Methanomicrobia</taxon>
        <taxon>Methanomicrobiales</taxon>
        <taxon>Methanomicrobiaceae</taxon>
        <taxon>Methanoculleus</taxon>
    </lineage>
</organism>
<evidence type="ECO:0000313" key="8">
    <source>
        <dbReference type="EMBL" id="RXE57107.1"/>
    </source>
</evidence>
<comment type="cofactor">
    <cofactor evidence="1">
        <name>Zn(2+)</name>
        <dbReference type="ChEBI" id="CHEBI:29105"/>
    </cofactor>
</comment>
<dbReference type="InterPro" id="IPR037175">
    <property type="entry name" value="KFase_sf"/>
</dbReference>
<dbReference type="Gene3D" id="3.50.30.50">
    <property type="entry name" value="Putative cyclase"/>
    <property type="match status" value="1"/>
</dbReference>
<dbReference type="Proteomes" id="UP000290932">
    <property type="component" value="Unassembled WGS sequence"/>
</dbReference>
<dbReference type="InterPro" id="IPR007325">
    <property type="entry name" value="KFase/CYL"/>
</dbReference>
<evidence type="ECO:0000256" key="4">
    <source>
        <dbReference type="ARBA" id="ARBA00022723"/>
    </source>
</evidence>
<evidence type="ECO:0000256" key="7">
    <source>
        <dbReference type="ARBA" id="ARBA00023079"/>
    </source>
</evidence>
<evidence type="ECO:0000256" key="6">
    <source>
        <dbReference type="ARBA" id="ARBA00022833"/>
    </source>
</evidence>
<comment type="caution">
    <text evidence="8">The sequence shown here is derived from an EMBL/GenBank/DDBJ whole genome shotgun (WGS) entry which is preliminary data.</text>
</comment>
<evidence type="ECO:0000256" key="3">
    <source>
        <dbReference type="ARBA" id="ARBA00011738"/>
    </source>
</evidence>
<keyword evidence="4" id="KW-0479">Metal-binding</keyword>
<dbReference type="Pfam" id="PF04199">
    <property type="entry name" value="Cyclase"/>
    <property type="match status" value="1"/>
</dbReference>
<evidence type="ECO:0000256" key="2">
    <source>
        <dbReference type="ARBA" id="ARBA00005023"/>
    </source>
</evidence>
<keyword evidence="9" id="KW-1185">Reference proteome</keyword>
<dbReference type="GO" id="GO:0019441">
    <property type="term" value="P:L-tryptophan catabolic process to kynurenine"/>
    <property type="evidence" value="ECO:0007669"/>
    <property type="project" value="InterPro"/>
</dbReference>
<protein>
    <submittedName>
        <fullName evidence="8">Cyclase</fullName>
    </submittedName>
</protein>
<dbReference type="RefSeq" id="WP_128692869.1">
    <property type="nucleotide sequence ID" value="NZ_LHQS01000001.1"/>
</dbReference>
<dbReference type="SUPFAM" id="SSF102198">
    <property type="entry name" value="Putative cyclase"/>
    <property type="match status" value="1"/>
</dbReference>
<gene>
    <name evidence="8" type="ORF">ABH15_02990</name>
</gene>
<dbReference type="GO" id="GO:0004061">
    <property type="term" value="F:arylformamidase activity"/>
    <property type="evidence" value="ECO:0007669"/>
    <property type="project" value="InterPro"/>
</dbReference>
<accession>A0A498H3P7</accession>
<evidence type="ECO:0000313" key="9">
    <source>
        <dbReference type="Proteomes" id="UP000290932"/>
    </source>
</evidence>
<reference evidence="8 9" key="1">
    <citation type="journal article" date="2015" name="Int. J. Syst. Evol. Microbiol.">
        <title>Methanoculleus taiwanensis sp. nov., a methanogen isolated from deep marine sediment at the deformation front area near Taiwan.</title>
        <authorList>
            <person name="Weng C.Y."/>
            <person name="Chen S.C."/>
            <person name="Lai M.C."/>
            <person name="Wu S.Y."/>
            <person name="Lin S."/>
            <person name="Yang T.F."/>
            <person name="Chen P.C."/>
        </authorList>
    </citation>
    <scope>NUCLEOTIDE SEQUENCE [LARGE SCALE GENOMIC DNA]</scope>
    <source>
        <strain evidence="8 9">CYW4</strain>
    </source>
</reference>
<dbReference type="AlphaFoldDB" id="A0A498H3P7"/>
<dbReference type="FunFam" id="3.50.30.50:FF:000001">
    <property type="entry name" value="Kynurenine formamidase"/>
    <property type="match status" value="1"/>
</dbReference>
<comment type="pathway">
    <text evidence="2">Amino-acid degradation.</text>
</comment>
<dbReference type="PANTHER" id="PTHR31118:SF32">
    <property type="entry name" value="KYNURENINE FORMAMIDASE"/>
    <property type="match status" value="1"/>
</dbReference>